<name>A0ABU0LVZ9_9HYPH</name>
<reference evidence="2 3" key="1">
    <citation type="submission" date="2023-07" db="EMBL/GenBank/DDBJ databases">
        <title>Genomic Encyclopedia of Type Strains, Phase IV (KMG-IV): sequencing the most valuable type-strain genomes for metagenomic binning, comparative biology and taxonomic classification.</title>
        <authorList>
            <person name="Goeker M."/>
        </authorList>
    </citation>
    <scope>NUCLEOTIDE SEQUENCE [LARGE SCALE GENOMIC DNA]</scope>
    <source>
        <strain evidence="2 3">DSM 15561</strain>
    </source>
</reference>
<evidence type="ECO:0000313" key="3">
    <source>
        <dbReference type="Proteomes" id="UP001235094"/>
    </source>
</evidence>
<feature type="compositionally biased region" description="Basic and acidic residues" evidence="1">
    <location>
        <begin position="59"/>
        <end position="71"/>
    </location>
</feature>
<proteinExistence type="predicted"/>
<dbReference type="EMBL" id="JAUSVR010000017">
    <property type="protein sequence ID" value="MDQ0512873.1"/>
    <property type="molecule type" value="Genomic_DNA"/>
</dbReference>
<sequence>MMMNSNVEHRARALCAIDAQMAAVPSDEIPALVERLWPVAALEMSGGAVESDTPPPADLAERMSEYQRLKR</sequence>
<evidence type="ECO:0000256" key="1">
    <source>
        <dbReference type="SAM" id="MobiDB-lite"/>
    </source>
</evidence>
<accession>A0ABU0LVZ9</accession>
<evidence type="ECO:0008006" key="4">
    <source>
        <dbReference type="Google" id="ProtNLM"/>
    </source>
</evidence>
<keyword evidence="3" id="KW-1185">Reference proteome</keyword>
<protein>
    <recommendedName>
        <fullName evidence="4">Addiction module component</fullName>
    </recommendedName>
</protein>
<dbReference type="Proteomes" id="UP001235094">
    <property type="component" value="Unassembled WGS sequence"/>
</dbReference>
<organism evidence="2 3">
    <name type="scientific">Ancylobacter amanitiformis</name>
    <dbReference type="NCBI Taxonomy" id="217069"/>
    <lineage>
        <taxon>Bacteria</taxon>
        <taxon>Pseudomonadati</taxon>
        <taxon>Pseudomonadota</taxon>
        <taxon>Alphaproteobacteria</taxon>
        <taxon>Hyphomicrobiales</taxon>
        <taxon>Xanthobacteraceae</taxon>
        <taxon>Ancylobacter</taxon>
    </lineage>
</organism>
<comment type="caution">
    <text evidence="2">The sequence shown here is derived from an EMBL/GenBank/DDBJ whole genome shotgun (WGS) entry which is preliminary data.</text>
</comment>
<feature type="region of interest" description="Disordered" evidence="1">
    <location>
        <begin position="45"/>
        <end position="71"/>
    </location>
</feature>
<evidence type="ECO:0000313" key="2">
    <source>
        <dbReference type="EMBL" id="MDQ0512873.1"/>
    </source>
</evidence>
<gene>
    <name evidence="2" type="ORF">QOZ99_003788</name>
</gene>